<organism evidence="3 4">
    <name type="scientific">Canna indica</name>
    <name type="common">Indian-shot</name>
    <dbReference type="NCBI Taxonomy" id="4628"/>
    <lineage>
        <taxon>Eukaryota</taxon>
        <taxon>Viridiplantae</taxon>
        <taxon>Streptophyta</taxon>
        <taxon>Embryophyta</taxon>
        <taxon>Tracheophyta</taxon>
        <taxon>Spermatophyta</taxon>
        <taxon>Magnoliopsida</taxon>
        <taxon>Liliopsida</taxon>
        <taxon>Zingiberales</taxon>
        <taxon>Cannaceae</taxon>
        <taxon>Canna</taxon>
    </lineage>
</organism>
<keyword evidence="1" id="KW-0808">Transferase</keyword>
<dbReference type="GO" id="GO:0016747">
    <property type="term" value="F:acyltransferase activity, transferring groups other than amino-acyl groups"/>
    <property type="evidence" value="ECO:0007669"/>
    <property type="project" value="UniProtKB-ARBA"/>
</dbReference>
<dbReference type="EMBL" id="CP136894">
    <property type="protein sequence ID" value="WOL07416.1"/>
    <property type="molecule type" value="Genomic_DNA"/>
</dbReference>
<dbReference type="SUPFAM" id="SSF52777">
    <property type="entry name" value="CoA-dependent acyltransferases"/>
    <property type="match status" value="2"/>
</dbReference>
<name>A0AAQ3QCC0_9LILI</name>
<protein>
    <submittedName>
        <fullName evidence="3">Phenolic glucoside malonyltransferase 2-like</fullName>
    </submittedName>
</protein>
<dbReference type="InterPro" id="IPR023213">
    <property type="entry name" value="CAT-like_dom_sf"/>
</dbReference>
<evidence type="ECO:0000256" key="1">
    <source>
        <dbReference type="ARBA" id="ARBA00022679"/>
    </source>
</evidence>
<dbReference type="Proteomes" id="UP001327560">
    <property type="component" value="Chromosome 5"/>
</dbReference>
<dbReference type="Pfam" id="PF02458">
    <property type="entry name" value="Transferase"/>
    <property type="match status" value="1"/>
</dbReference>
<evidence type="ECO:0000256" key="2">
    <source>
        <dbReference type="ARBA" id="ARBA00023315"/>
    </source>
</evidence>
<dbReference type="InterPro" id="IPR051504">
    <property type="entry name" value="Plant_metabolite_acyltrans"/>
</dbReference>
<dbReference type="Gene3D" id="3.30.559.10">
    <property type="entry name" value="Chloramphenicol acetyltransferase-like domain"/>
    <property type="match status" value="2"/>
</dbReference>
<keyword evidence="2" id="KW-0012">Acyltransferase</keyword>
<keyword evidence="4" id="KW-1185">Reference proteome</keyword>
<evidence type="ECO:0000313" key="4">
    <source>
        <dbReference type="Proteomes" id="UP001327560"/>
    </source>
</evidence>
<dbReference type="AlphaFoldDB" id="A0AAQ3QCC0"/>
<proteinExistence type="predicted"/>
<reference evidence="3 4" key="1">
    <citation type="submission" date="2023-10" db="EMBL/GenBank/DDBJ databases">
        <title>Chromosome-scale genome assembly provides insights into flower coloration mechanisms of Canna indica.</title>
        <authorList>
            <person name="Li C."/>
        </authorList>
    </citation>
    <scope>NUCLEOTIDE SEQUENCE [LARGE SCALE GENOMIC DNA]</scope>
    <source>
        <tissue evidence="3">Flower</tissue>
    </source>
</reference>
<dbReference type="PANTHER" id="PTHR31625">
    <property type="match status" value="1"/>
</dbReference>
<evidence type="ECO:0000313" key="3">
    <source>
        <dbReference type="EMBL" id="WOL07416.1"/>
    </source>
</evidence>
<sequence length="455" mass="49724">MAAIKVLDQSQVSPPPGSVNEASLPFSFFDLPWLNLDPVERIFFFPFPHSTAHFVSETLPVIKSSLSLALCRFFPLVGRIRRSPADPDQFEIHYADGDSVSFSVAELVDGADFADLSGSHERDIAKLLPLIPQLRKSSVDHRPLLALQLTLFPGHGLTVGITVHHAACDGSTSIHFLTTWAAFCRSALLSTQEPPPPPPSFDRTTVVANPRARSLYAIHLKSISGMHNPQPQLAEEESGRVDLVCATFTLRQDDIKSLKELAMARAAAAEAPFHCSTMVVVYAYAWMCLVRAGTHSSDGVSHVIFAADCRARLDPPVPARCFGNFLAPCMPKLKVEMLVDEEDGFAAAAAAMGMAIEEFKADPLKGAEEWMEKCGEIALKHPMSVAGAPKFRVYDMDFGWGKPIKVEITSIRKSGAVSLAESREGEGGVEVGVILPKREMEEFRAHFLNGLKFQE</sequence>
<gene>
    <name evidence="3" type="ORF">Cni_G16157</name>
</gene>
<accession>A0AAQ3QCC0</accession>